<gene>
    <name evidence="4" type="ORF">SAMN05216255_2703</name>
</gene>
<feature type="region of interest" description="Disordered" evidence="1">
    <location>
        <begin position="76"/>
        <end position="97"/>
    </location>
</feature>
<feature type="chain" id="PRO_5012489534" evidence="2">
    <location>
        <begin position="27"/>
        <end position="970"/>
    </location>
</feature>
<keyword evidence="5" id="KW-1185">Reference proteome</keyword>
<evidence type="ECO:0000259" key="3">
    <source>
        <dbReference type="PROSITE" id="PS51208"/>
    </source>
</evidence>
<evidence type="ECO:0000256" key="1">
    <source>
        <dbReference type="SAM" id="MobiDB-lite"/>
    </source>
</evidence>
<dbReference type="GO" id="GO:0019867">
    <property type="term" value="C:outer membrane"/>
    <property type="evidence" value="ECO:0007669"/>
    <property type="project" value="InterPro"/>
</dbReference>
<evidence type="ECO:0000256" key="2">
    <source>
        <dbReference type="SAM" id="SignalP"/>
    </source>
</evidence>
<dbReference type="InterPro" id="IPR036709">
    <property type="entry name" value="Autotransporte_beta_dom_sf"/>
</dbReference>
<proteinExistence type="predicted"/>
<dbReference type="RefSeq" id="WP_089360154.1">
    <property type="nucleotide sequence ID" value="NZ_FZOG01000003.1"/>
</dbReference>
<evidence type="ECO:0000313" key="4">
    <source>
        <dbReference type="EMBL" id="SNS58365.1"/>
    </source>
</evidence>
<dbReference type="AlphaFoldDB" id="A0A239FNF6"/>
<dbReference type="InterPro" id="IPR006315">
    <property type="entry name" value="OM_autotransptr_brl_dom"/>
</dbReference>
<dbReference type="InterPro" id="IPR005546">
    <property type="entry name" value="Autotransporte_beta"/>
</dbReference>
<dbReference type="Pfam" id="PF03797">
    <property type="entry name" value="Autotransporter"/>
    <property type="match status" value="1"/>
</dbReference>
<evidence type="ECO:0000313" key="5">
    <source>
        <dbReference type="Proteomes" id="UP000242915"/>
    </source>
</evidence>
<feature type="signal peptide" evidence="2">
    <location>
        <begin position="1"/>
        <end position="26"/>
    </location>
</feature>
<dbReference type="Gene3D" id="2.40.128.130">
    <property type="entry name" value="Autotransporter beta-domain"/>
    <property type="match status" value="1"/>
</dbReference>
<sequence length="970" mass="99478">MHLRPTHLARCIALSLFAGVTTQALAVDLTISDAVSDSQELGGESSLTISDSGSVITKKDPAVLLKDDTSGSGVTIDNSGILQSSKDRGIDSDDGDGPARNYQIINRTGATIDAAKQGIRIDGDFAGSRVSIDNAGTITSQGDRAIMLKALQTDVKIDILNRETGIIHGVVEDGMRLGANATVINYGEISSGDMTDDEAKFDGIDFDESSGGKVENHGLISGGRHGITTDLGAELINYQDGVIIGRNGSGFGSDGDGKVTNHGRITGSYNGIAANGDGDGVDIDGQGYIDNHGIIEGTGAGGEKDGAANTGEGIAMGGGTIINREGATISGAANAILIDDSATGGAPFATFLENHGSILGLDGDGVRIIGDQADNVINNGLVSGASGLALDLGGGDDNLTLGTHSQFVGLVDGGEGRDSLTLDGAAGGSFGNSQNFEWLAVKQGTWTITSDDFNEGGEVQSGAGLINQGHIGGTLNVKPGATYSGAGQLQNLNLEAGSTLAFAVAADGSHTPVQVNGSAQVNGAKLDVRAGSGDYPKQSSYSVINATEGVTGEFASVSSNFAFLTPTLSYTANSVELELQRNDVAFSDLASGANAANAAQRITASSNPVLYNALLSSDASSASAGLEQLAGASNASLANATLAGSSQIGSAMLGAMQQLGGGMSGNLQTAINPQDGPLLAANGLPNEARNLNDPNAQGRLWVQALGSNGTLDGNNGSHDIDQNTGGAVIGTDWALNGQWRLGVLAGYSNTDIDAGSDADGNVDSYHIGTYALRQSGAYSLRLGAAYSSHDGDSKREVNFNGFNDSVRGDYDADSLQAFAELGYAINSGKLQAEPYANLGYQRYERDSYNEKGGPAALHVESQDQDNMTSTLGLRIARFDTLDNGMSFTPRLGVGWRHVYGDVDSNTRQSFLSGGTAFSVEGSALDRNSMLVEAGFDVGISARQNLGLAYTGQLGNDSRNHALMVQWQLGF</sequence>
<reference evidence="5" key="1">
    <citation type="submission" date="2017-06" db="EMBL/GenBank/DDBJ databases">
        <authorList>
            <person name="Varghese N."/>
            <person name="Submissions S."/>
        </authorList>
    </citation>
    <scope>NUCLEOTIDE SEQUENCE [LARGE SCALE GENOMIC DNA]</scope>
    <source>
        <strain evidence="5">CIP 108523</strain>
    </source>
</reference>
<protein>
    <submittedName>
        <fullName evidence="4">Outer membrane autotransporter barrel domain-containing protein</fullName>
    </submittedName>
</protein>
<accession>A0A239FNF6</accession>
<dbReference type="NCBIfam" id="TIGR01414">
    <property type="entry name" value="autotrans_barl"/>
    <property type="match status" value="1"/>
</dbReference>
<name>A0A239FNF6_9PSED</name>
<organism evidence="4 5">
    <name type="scientific">Pseudomonas segetis</name>
    <dbReference type="NCBI Taxonomy" id="298908"/>
    <lineage>
        <taxon>Bacteria</taxon>
        <taxon>Pseudomonadati</taxon>
        <taxon>Pseudomonadota</taxon>
        <taxon>Gammaproteobacteria</taxon>
        <taxon>Pseudomonadales</taxon>
        <taxon>Pseudomonadaceae</taxon>
        <taxon>Pseudomonas</taxon>
    </lineage>
</organism>
<dbReference type="SMART" id="SM00869">
    <property type="entry name" value="Autotransporter"/>
    <property type="match status" value="1"/>
</dbReference>
<dbReference type="SUPFAM" id="SSF103515">
    <property type="entry name" value="Autotransporter"/>
    <property type="match status" value="1"/>
</dbReference>
<dbReference type="EMBL" id="FZOG01000003">
    <property type="protein sequence ID" value="SNS58365.1"/>
    <property type="molecule type" value="Genomic_DNA"/>
</dbReference>
<keyword evidence="2" id="KW-0732">Signal</keyword>
<feature type="domain" description="Autotransporter" evidence="3">
    <location>
        <begin position="693"/>
        <end position="970"/>
    </location>
</feature>
<dbReference type="PROSITE" id="PS51208">
    <property type="entry name" value="AUTOTRANSPORTER"/>
    <property type="match status" value="1"/>
</dbReference>
<dbReference type="Proteomes" id="UP000242915">
    <property type="component" value="Unassembled WGS sequence"/>
</dbReference>